<feature type="domain" description="Anti-sigma-K factor RskA N-terminal" evidence="12">
    <location>
        <begin position="22"/>
        <end position="62"/>
    </location>
</feature>
<gene>
    <name evidence="13" type="ORF">rosag_16300</name>
</gene>
<evidence type="ECO:0000256" key="3">
    <source>
        <dbReference type="ARBA" id="ARBA00022475"/>
    </source>
</evidence>
<dbReference type="AlphaFoldDB" id="A0AA37Q5N7"/>
<dbReference type="Pfam" id="PF22618">
    <property type="entry name" value="RskA_N"/>
    <property type="match status" value="1"/>
</dbReference>
<dbReference type="InterPro" id="IPR053877">
    <property type="entry name" value="RskA_N"/>
</dbReference>
<dbReference type="InterPro" id="IPR041916">
    <property type="entry name" value="Anti_sigma_zinc_sf"/>
</dbReference>
<organism evidence="13 14">
    <name type="scientific">Roseisolibacter agri</name>
    <dbReference type="NCBI Taxonomy" id="2014610"/>
    <lineage>
        <taxon>Bacteria</taxon>
        <taxon>Pseudomonadati</taxon>
        <taxon>Gemmatimonadota</taxon>
        <taxon>Gemmatimonadia</taxon>
        <taxon>Gemmatimonadales</taxon>
        <taxon>Gemmatimonadaceae</taxon>
        <taxon>Roseisolibacter</taxon>
    </lineage>
</organism>
<dbReference type="Pfam" id="PF10099">
    <property type="entry name" value="RskA_C"/>
    <property type="match status" value="1"/>
</dbReference>
<dbReference type="RefSeq" id="WP_284349557.1">
    <property type="nucleotide sequence ID" value="NZ_BRXS01000002.1"/>
</dbReference>
<keyword evidence="4 10" id="KW-0812">Transmembrane</keyword>
<feature type="domain" description="Anti-sigma K factor RskA C-terminal" evidence="11">
    <location>
        <begin position="119"/>
        <end position="278"/>
    </location>
</feature>
<feature type="transmembrane region" description="Helical" evidence="10">
    <location>
        <begin position="114"/>
        <end position="134"/>
    </location>
</feature>
<keyword evidence="14" id="KW-1185">Reference proteome</keyword>
<evidence type="ECO:0000256" key="7">
    <source>
        <dbReference type="ARBA" id="ARBA00029829"/>
    </source>
</evidence>
<evidence type="ECO:0000256" key="9">
    <source>
        <dbReference type="SAM" id="MobiDB-lite"/>
    </source>
</evidence>
<evidence type="ECO:0000313" key="13">
    <source>
        <dbReference type="EMBL" id="GLC25117.1"/>
    </source>
</evidence>
<keyword evidence="3" id="KW-1003">Cell membrane</keyword>
<dbReference type="PANTHER" id="PTHR37461">
    <property type="entry name" value="ANTI-SIGMA-K FACTOR RSKA"/>
    <property type="match status" value="1"/>
</dbReference>
<evidence type="ECO:0000313" key="14">
    <source>
        <dbReference type="Proteomes" id="UP001161325"/>
    </source>
</evidence>
<dbReference type="GO" id="GO:0006417">
    <property type="term" value="P:regulation of translation"/>
    <property type="evidence" value="ECO:0007669"/>
    <property type="project" value="TreeGrafter"/>
</dbReference>
<evidence type="ECO:0000256" key="8">
    <source>
        <dbReference type="ARBA" id="ARBA00030803"/>
    </source>
</evidence>
<dbReference type="InterPro" id="IPR051474">
    <property type="entry name" value="Anti-sigma-K/W_factor"/>
</dbReference>
<evidence type="ECO:0000259" key="12">
    <source>
        <dbReference type="Pfam" id="PF22618"/>
    </source>
</evidence>
<keyword evidence="5 10" id="KW-1133">Transmembrane helix</keyword>
<dbReference type="EMBL" id="BRXS01000002">
    <property type="protein sequence ID" value="GLC25117.1"/>
    <property type="molecule type" value="Genomic_DNA"/>
</dbReference>
<dbReference type="PANTHER" id="PTHR37461:SF1">
    <property type="entry name" value="ANTI-SIGMA-K FACTOR RSKA"/>
    <property type="match status" value="1"/>
</dbReference>
<dbReference type="GO" id="GO:0005886">
    <property type="term" value="C:plasma membrane"/>
    <property type="evidence" value="ECO:0007669"/>
    <property type="project" value="UniProtKB-SubCell"/>
</dbReference>
<dbReference type="Proteomes" id="UP001161325">
    <property type="component" value="Unassembled WGS sequence"/>
</dbReference>
<evidence type="ECO:0000256" key="1">
    <source>
        <dbReference type="ARBA" id="ARBA00004167"/>
    </source>
</evidence>
<sequence length="287" mass="29571">MSASGDRPVAGDDPVGMHPEADLAAAYALGALAPAERGDFEAHLAGCAECRAEVRAMHETAALLARAVPAASPPPALRTRIVETARRDAAARRHPASAAPTPVVPLERRRRAGLLPWFAAAAALALAVGLGSAWRGERASRLGLERALADARARVGEGDALRGALAERDSLLAAVLDRDVRTAHLASTGAGPDVRVIWNRRRGLVVLTASALPQLPKGRTYQLWGIPQGGTPRSLGTFDAGPVGVTRALFRTGADAPLALAAITEEPTGGSPQPTSAPLLAGPLKGD</sequence>
<comment type="caution">
    <text evidence="13">The sequence shown here is derived from an EMBL/GenBank/DDBJ whole genome shotgun (WGS) entry which is preliminary data.</text>
</comment>
<evidence type="ECO:0000259" key="11">
    <source>
        <dbReference type="Pfam" id="PF10099"/>
    </source>
</evidence>
<evidence type="ECO:0000256" key="6">
    <source>
        <dbReference type="ARBA" id="ARBA00023136"/>
    </source>
</evidence>
<name>A0AA37Q5N7_9BACT</name>
<dbReference type="InterPro" id="IPR018764">
    <property type="entry name" value="RskA_C"/>
</dbReference>
<evidence type="ECO:0000256" key="10">
    <source>
        <dbReference type="SAM" id="Phobius"/>
    </source>
</evidence>
<dbReference type="GO" id="GO:0016989">
    <property type="term" value="F:sigma factor antagonist activity"/>
    <property type="evidence" value="ECO:0007669"/>
    <property type="project" value="TreeGrafter"/>
</dbReference>
<evidence type="ECO:0000256" key="2">
    <source>
        <dbReference type="ARBA" id="ARBA00004236"/>
    </source>
</evidence>
<feature type="region of interest" description="Disordered" evidence="9">
    <location>
        <begin position="265"/>
        <end position="287"/>
    </location>
</feature>
<comment type="subcellular location">
    <subcellularLocation>
        <location evidence="2">Cell membrane</location>
    </subcellularLocation>
    <subcellularLocation>
        <location evidence="1">Membrane</location>
        <topology evidence="1">Single-pass membrane protein</topology>
    </subcellularLocation>
</comment>
<proteinExistence type="predicted"/>
<evidence type="ECO:0000256" key="4">
    <source>
        <dbReference type="ARBA" id="ARBA00022692"/>
    </source>
</evidence>
<accession>A0AA37Q5N7</accession>
<reference evidence="13" key="1">
    <citation type="submission" date="2022-08" db="EMBL/GenBank/DDBJ databases">
        <title>Draft genome sequencing of Roseisolibacter agri AW1220.</title>
        <authorList>
            <person name="Tobiishi Y."/>
            <person name="Tonouchi A."/>
        </authorList>
    </citation>
    <scope>NUCLEOTIDE SEQUENCE</scope>
    <source>
        <strain evidence="13">AW1220</strain>
    </source>
</reference>
<protein>
    <recommendedName>
        <fullName evidence="8">Regulator of SigK</fullName>
    </recommendedName>
    <alternativeName>
        <fullName evidence="7">Sigma-K anti-sigma factor RskA</fullName>
    </alternativeName>
</protein>
<dbReference type="Gene3D" id="1.10.10.1320">
    <property type="entry name" value="Anti-sigma factor, zinc-finger domain"/>
    <property type="match status" value="1"/>
</dbReference>
<evidence type="ECO:0000256" key="5">
    <source>
        <dbReference type="ARBA" id="ARBA00022989"/>
    </source>
</evidence>
<keyword evidence="6 10" id="KW-0472">Membrane</keyword>